<evidence type="ECO:0000313" key="2">
    <source>
        <dbReference type="Proteomes" id="UP000813420"/>
    </source>
</evidence>
<dbReference type="Pfam" id="PF13419">
    <property type="entry name" value="HAD_2"/>
    <property type="match status" value="1"/>
</dbReference>
<dbReference type="GO" id="GO:0016791">
    <property type="term" value="F:phosphatase activity"/>
    <property type="evidence" value="ECO:0007669"/>
    <property type="project" value="TreeGrafter"/>
</dbReference>
<dbReference type="NCBIfam" id="TIGR01509">
    <property type="entry name" value="HAD-SF-IA-v3"/>
    <property type="match status" value="1"/>
</dbReference>
<proteinExistence type="predicted"/>
<dbReference type="InterPro" id="IPR023198">
    <property type="entry name" value="PGP-like_dom2"/>
</dbReference>
<organism evidence="1 2">
    <name type="scientific">Merdimonas faecis</name>
    <dbReference type="NCBI Taxonomy" id="1653435"/>
    <lineage>
        <taxon>Bacteria</taxon>
        <taxon>Bacillati</taxon>
        <taxon>Bacillota</taxon>
        <taxon>Clostridia</taxon>
        <taxon>Lachnospirales</taxon>
        <taxon>Lachnospiraceae</taxon>
        <taxon>Merdimonas</taxon>
    </lineage>
</organism>
<dbReference type="SFLD" id="SFLDS00003">
    <property type="entry name" value="Haloacid_Dehalogenase"/>
    <property type="match status" value="1"/>
</dbReference>
<name>A0A9D2VX61_9FIRM</name>
<dbReference type="RefSeq" id="WP_083262924.1">
    <property type="nucleotide sequence ID" value="NZ_CABMJS010000018.1"/>
</dbReference>
<dbReference type="EMBL" id="DYXE01000050">
    <property type="protein sequence ID" value="HJH49747.1"/>
    <property type="molecule type" value="Genomic_DNA"/>
</dbReference>
<evidence type="ECO:0000313" key="1">
    <source>
        <dbReference type="EMBL" id="HJH49747.1"/>
    </source>
</evidence>
<dbReference type="Gene3D" id="1.10.150.240">
    <property type="entry name" value="Putative phosphatase, domain 2"/>
    <property type="match status" value="1"/>
</dbReference>
<dbReference type="OrthoDB" id="9797743at2"/>
<reference evidence="1" key="1">
    <citation type="journal article" date="2021" name="PeerJ">
        <title>Extensive microbial diversity within the chicken gut microbiome revealed by metagenomics and culture.</title>
        <authorList>
            <person name="Gilroy R."/>
            <person name="Ravi A."/>
            <person name="Getino M."/>
            <person name="Pursley I."/>
            <person name="Horton D.L."/>
            <person name="Alikhan N.F."/>
            <person name="Baker D."/>
            <person name="Gharbi K."/>
            <person name="Hall N."/>
            <person name="Watson M."/>
            <person name="Adriaenssens E.M."/>
            <person name="Foster-Nyarko E."/>
            <person name="Jarju S."/>
            <person name="Secka A."/>
            <person name="Antonio M."/>
            <person name="Oren A."/>
            <person name="Chaudhuri R.R."/>
            <person name="La Ragione R."/>
            <person name="Hildebrand F."/>
            <person name="Pallen M.J."/>
        </authorList>
    </citation>
    <scope>NUCLEOTIDE SEQUENCE</scope>
    <source>
        <strain evidence="1">USAMLcec4-12693</strain>
    </source>
</reference>
<sequence length="228" mass="25984">MLQTKMLEGIDGIIFDMDGTLLDSMWIWPSIDDDYLKKYCLKKPERFHEAMEGMSYSEVAQFFLDTFPELSCTRQEIMDEWLLMAREKYRTQVSLKKGAERFISRMRSQGKKIGIATSNARELTDDALLALQIGGLFDVVRTAGEAGAGKPAPDVYLMVAGELAVEPERCLVFEDVPMGILAGKNAGMRVCAVEDDFSRPQEEKKRKLADYYIQDYDDIEKETYEVLL</sequence>
<dbReference type="PANTHER" id="PTHR18901:SF38">
    <property type="entry name" value="PSEUDOURIDINE-5'-PHOSPHATASE"/>
    <property type="match status" value="1"/>
</dbReference>
<dbReference type="Proteomes" id="UP000813420">
    <property type="component" value="Unassembled WGS sequence"/>
</dbReference>
<dbReference type="AlphaFoldDB" id="A0A9D2VX61"/>
<protein>
    <submittedName>
        <fullName evidence="1">HAD family phosphatase</fullName>
    </submittedName>
</protein>
<dbReference type="SFLD" id="SFLDG01129">
    <property type="entry name" value="C1.5:_HAD__Beta-PGM__Phosphata"/>
    <property type="match status" value="1"/>
</dbReference>
<accession>A0A9D2VX61</accession>
<dbReference type="InterPro" id="IPR023214">
    <property type="entry name" value="HAD_sf"/>
</dbReference>
<dbReference type="PRINTS" id="PR00413">
    <property type="entry name" value="HADHALOGNASE"/>
</dbReference>
<dbReference type="InterPro" id="IPR041492">
    <property type="entry name" value="HAD_2"/>
</dbReference>
<gene>
    <name evidence="1" type="ORF">K8V39_05720</name>
</gene>
<dbReference type="SUPFAM" id="SSF56784">
    <property type="entry name" value="HAD-like"/>
    <property type="match status" value="1"/>
</dbReference>
<dbReference type="InterPro" id="IPR006439">
    <property type="entry name" value="HAD-SF_hydro_IA"/>
</dbReference>
<reference evidence="1" key="2">
    <citation type="submission" date="2021-09" db="EMBL/GenBank/DDBJ databases">
        <authorList>
            <person name="Gilroy R."/>
        </authorList>
    </citation>
    <scope>NUCLEOTIDE SEQUENCE</scope>
    <source>
        <strain evidence="1">USAMLcec4-12693</strain>
    </source>
</reference>
<dbReference type="Gene3D" id="3.40.50.1000">
    <property type="entry name" value="HAD superfamily/HAD-like"/>
    <property type="match status" value="1"/>
</dbReference>
<dbReference type="PANTHER" id="PTHR18901">
    <property type="entry name" value="2-DEOXYGLUCOSE-6-PHOSPHATE PHOSPHATASE 2"/>
    <property type="match status" value="1"/>
</dbReference>
<dbReference type="InterPro" id="IPR036412">
    <property type="entry name" value="HAD-like_sf"/>
</dbReference>
<comment type="caution">
    <text evidence="1">The sequence shown here is derived from an EMBL/GenBank/DDBJ whole genome shotgun (WGS) entry which is preliminary data.</text>
</comment>